<sequence>IASYNLSTYALVITLKATSKINNKITFLIGILKWIINLVFARAIKRGFNLY</sequence>
<organism evidence="2 3">
    <name type="scientific">Lentithecium fluviatile CBS 122367</name>
    <dbReference type="NCBI Taxonomy" id="1168545"/>
    <lineage>
        <taxon>Eukaryota</taxon>
        <taxon>Fungi</taxon>
        <taxon>Dikarya</taxon>
        <taxon>Ascomycota</taxon>
        <taxon>Pezizomycotina</taxon>
        <taxon>Dothideomycetes</taxon>
        <taxon>Pleosporomycetidae</taxon>
        <taxon>Pleosporales</taxon>
        <taxon>Massarineae</taxon>
        <taxon>Lentitheciaceae</taxon>
        <taxon>Lentithecium</taxon>
    </lineage>
</organism>
<feature type="non-terminal residue" evidence="2">
    <location>
        <position position="1"/>
    </location>
</feature>
<dbReference type="Proteomes" id="UP000799291">
    <property type="component" value="Unassembled WGS sequence"/>
</dbReference>
<dbReference type="OrthoDB" id="4156902at2759"/>
<name>A0A6G1JIX3_9PLEO</name>
<reference evidence="2" key="1">
    <citation type="journal article" date="2020" name="Stud. Mycol.">
        <title>101 Dothideomycetes genomes: a test case for predicting lifestyles and emergence of pathogens.</title>
        <authorList>
            <person name="Haridas S."/>
            <person name="Albert R."/>
            <person name="Binder M."/>
            <person name="Bloem J."/>
            <person name="Labutti K."/>
            <person name="Salamov A."/>
            <person name="Andreopoulos B."/>
            <person name="Baker S."/>
            <person name="Barry K."/>
            <person name="Bills G."/>
            <person name="Bluhm B."/>
            <person name="Cannon C."/>
            <person name="Castanera R."/>
            <person name="Culley D."/>
            <person name="Daum C."/>
            <person name="Ezra D."/>
            <person name="Gonzalez J."/>
            <person name="Henrissat B."/>
            <person name="Kuo A."/>
            <person name="Liang C."/>
            <person name="Lipzen A."/>
            <person name="Lutzoni F."/>
            <person name="Magnuson J."/>
            <person name="Mondo S."/>
            <person name="Nolan M."/>
            <person name="Ohm R."/>
            <person name="Pangilinan J."/>
            <person name="Park H.-J."/>
            <person name="Ramirez L."/>
            <person name="Alfaro M."/>
            <person name="Sun H."/>
            <person name="Tritt A."/>
            <person name="Yoshinaga Y."/>
            <person name="Zwiers L.-H."/>
            <person name="Turgeon B."/>
            <person name="Goodwin S."/>
            <person name="Spatafora J."/>
            <person name="Crous P."/>
            <person name="Grigoriev I."/>
        </authorList>
    </citation>
    <scope>NUCLEOTIDE SEQUENCE</scope>
    <source>
        <strain evidence="2">CBS 122367</strain>
    </source>
</reference>
<accession>A0A6G1JIX3</accession>
<gene>
    <name evidence="2" type="ORF">K458DRAFT_290342</name>
</gene>
<dbReference type="EMBL" id="MU005571">
    <property type="protein sequence ID" value="KAF2690103.1"/>
    <property type="molecule type" value="Genomic_DNA"/>
</dbReference>
<keyword evidence="3" id="KW-1185">Reference proteome</keyword>
<keyword evidence="1" id="KW-0472">Membrane</keyword>
<evidence type="ECO:0000256" key="1">
    <source>
        <dbReference type="SAM" id="Phobius"/>
    </source>
</evidence>
<feature type="transmembrane region" description="Helical" evidence="1">
    <location>
        <begin position="25"/>
        <end position="44"/>
    </location>
</feature>
<dbReference type="AlphaFoldDB" id="A0A6G1JIX3"/>
<protein>
    <submittedName>
        <fullName evidence="2">Uncharacterized protein</fullName>
    </submittedName>
</protein>
<evidence type="ECO:0000313" key="3">
    <source>
        <dbReference type="Proteomes" id="UP000799291"/>
    </source>
</evidence>
<proteinExistence type="predicted"/>
<keyword evidence="1" id="KW-0812">Transmembrane</keyword>
<evidence type="ECO:0000313" key="2">
    <source>
        <dbReference type="EMBL" id="KAF2690103.1"/>
    </source>
</evidence>
<keyword evidence="1" id="KW-1133">Transmembrane helix</keyword>